<feature type="region of interest" description="Disordered" evidence="1">
    <location>
        <begin position="1"/>
        <end position="22"/>
    </location>
</feature>
<keyword evidence="4" id="KW-1185">Reference proteome</keyword>
<dbReference type="RefSeq" id="WP_373290673.1">
    <property type="nucleotide sequence ID" value="NZ_BMQG01000027.1"/>
</dbReference>
<feature type="transmembrane region" description="Helical" evidence="2">
    <location>
        <begin position="159"/>
        <end position="176"/>
    </location>
</feature>
<name>A0A8H9LAG8_9DEIO</name>
<dbReference type="Pfam" id="PF03350">
    <property type="entry name" value="UPF0114"/>
    <property type="match status" value="1"/>
</dbReference>
<proteinExistence type="predicted"/>
<keyword evidence="2" id="KW-0472">Membrane</keyword>
<evidence type="ECO:0000313" key="3">
    <source>
        <dbReference type="EMBL" id="GGM58996.1"/>
    </source>
</evidence>
<dbReference type="Proteomes" id="UP000600547">
    <property type="component" value="Unassembled WGS sequence"/>
</dbReference>
<dbReference type="InterPro" id="IPR005134">
    <property type="entry name" value="UPF0114"/>
</dbReference>
<gene>
    <name evidence="3" type="ORF">GCM10008956_38160</name>
</gene>
<evidence type="ECO:0000313" key="4">
    <source>
        <dbReference type="Proteomes" id="UP000600547"/>
    </source>
</evidence>
<comment type="caution">
    <text evidence="3">The sequence shown here is derived from an EMBL/GenBank/DDBJ whole genome shotgun (WGS) entry which is preliminary data.</text>
</comment>
<dbReference type="PANTHER" id="PTHR31721">
    <property type="entry name" value="OS06G0710300 PROTEIN"/>
    <property type="match status" value="1"/>
</dbReference>
<dbReference type="PANTHER" id="PTHR31721:SF4">
    <property type="entry name" value="OS06G0710300 PROTEIN"/>
    <property type="match status" value="1"/>
</dbReference>
<evidence type="ECO:0000256" key="2">
    <source>
        <dbReference type="SAM" id="Phobius"/>
    </source>
</evidence>
<protein>
    <recommendedName>
        <fullName evidence="5">YqhA family protein</fullName>
    </recommendedName>
</protein>
<dbReference type="AlphaFoldDB" id="A0A8H9LAG8"/>
<sequence length="237" mass="26067">MTRPSSAVPPPSPRSSGPSAEPTKREWFSELIGRTRFVVLIAVIAVLLVSFSLFLQGTLLALHTIWDSWRDTLTQGIASQQGRLAVEFLEIVSTMLKAVVFYLIGVGLYSLFITPLNLTSALGVESLADLEQKVVSVIIVILGVTFLEHFVRWDKPLDTLYFAGALALAGGALVFFQRVHRGSGGDLQQPQSKLRARQELFENHTEQRHIDDHDVEIAEQATQAKQEGKVDAEEGSG</sequence>
<organism evidence="3 4">
    <name type="scientific">Deinococcus arenae</name>
    <dbReference type="NCBI Taxonomy" id="1452751"/>
    <lineage>
        <taxon>Bacteria</taxon>
        <taxon>Thermotogati</taxon>
        <taxon>Deinococcota</taxon>
        <taxon>Deinococci</taxon>
        <taxon>Deinococcales</taxon>
        <taxon>Deinococcaceae</taxon>
        <taxon>Deinococcus</taxon>
    </lineage>
</organism>
<keyword evidence="2" id="KW-0812">Transmembrane</keyword>
<dbReference type="EMBL" id="BMQG01000027">
    <property type="protein sequence ID" value="GGM58996.1"/>
    <property type="molecule type" value="Genomic_DNA"/>
</dbReference>
<feature type="transmembrane region" description="Helical" evidence="2">
    <location>
        <begin position="37"/>
        <end position="66"/>
    </location>
</feature>
<evidence type="ECO:0008006" key="5">
    <source>
        <dbReference type="Google" id="ProtNLM"/>
    </source>
</evidence>
<keyword evidence="2" id="KW-1133">Transmembrane helix</keyword>
<feature type="transmembrane region" description="Helical" evidence="2">
    <location>
        <begin position="134"/>
        <end position="153"/>
    </location>
</feature>
<evidence type="ECO:0000256" key="1">
    <source>
        <dbReference type="SAM" id="MobiDB-lite"/>
    </source>
</evidence>
<feature type="transmembrane region" description="Helical" evidence="2">
    <location>
        <begin position="99"/>
        <end position="122"/>
    </location>
</feature>
<accession>A0A8H9LAG8</accession>
<reference evidence="4" key="1">
    <citation type="journal article" date="2019" name="Int. J. Syst. Evol. Microbiol.">
        <title>The Global Catalogue of Microorganisms (GCM) 10K type strain sequencing project: providing services to taxonomists for standard genome sequencing and annotation.</title>
        <authorList>
            <consortium name="The Broad Institute Genomics Platform"/>
            <consortium name="The Broad Institute Genome Sequencing Center for Infectious Disease"/>
            <person name="Wu L."/>
            <person name="Ma J."/>
        </authorList>
    </citation>
    <scope>NUCLEOTIDE SEQUENCE [LARGE SCALE GENOMIC DNA]</scope>
    <source>
        <strain evidence="4">JCM 31047</strain>
    </source>
</reference>